<dbReference type="FunCoup" id="A5E7H9">
    <property type="interactions" value="74"/>
</dbReference>
<dbReference type="GO" id="GO:0005886">
    <property type="term" value="C:plasma membrane"/>
    <property type="evidence" value="ECO:0007669"/>
    <property type="project" value="TreeGrafter"/>
</dbReference>
<dbReference type="PANTHER" id="PTHR23502:SF31">
    <property type="entry name" value="POLYAMINE TRANSPORTER 1"/>
    <property type="match status" value="1"/>
</dbReference>
<feature type="transmembrane region" description="Helical" evidence="7">
    <location>
        <begin position="151"/>
        <end position="175"/>
    </location>
</feature>
<dbReference type="GO" id="GO:0022857">
    <property type="term" value="F:transmembrane transporter activity"/>
    <property type="evidence" value="ECO:0007669"/>
    <property type="project" value="InterPro"/>
</dbReference>
<feature type="transmembrane region" description="Helical" evidence="7">
    <location>
        <begin position="464"/>
        <end position="483"/>
    </location>
</feature>
<dbReference type="KEGG" id="lel:PVL30_005097"/>
<keyword evidence="2" id="KW-0813">Transport</keyword>
<feature type="transmembrane region" description="Helical" evidence="7">
    <location>
        <begin position="181"/>
        <end position="206"/>
    </location>
</feature>
<dbReference type="Proteomes" id="UP000001996">
    <property type="component" value="Unassembled WGS sequence"/>
</dbReference>
<dbReference type="InterPro" id="IPR036259">
    <property type="entry name" value="MFS_trans_sf"/>
</dbReference>
<accession>A5E7H9</accession>
<organism evidence="9 10">
    <name type="scientific">Lodderomyces elongisporus (strain ATCC 11503 / CBS 2605 / JCM 1781 / NBRC 1676 / NRRL YB-4239)</name>
    <name type="common">Yeast</name>
    <name type="synonym">Saccharomyces elongisporus</name>
    <dbReference type="NCBI Taxonomy" id="379508"/>
    <lineage>
        <taxon>Eukaryota</taxon>
        <taxon>Fungi</taxon>
        <taxon>Dikarya</taxon>
        <taxon>Ascomycota</taxon>
        <taxon>Saccharomycotina</taxon>
        <taxon>Pichiomycetes</taxon>
        <taxon>Debaryomycetaceae</taxon>
        <taxon>Candida/Lodderomyces clade</taxon>
        <taxon>Lodderomyces</taxon>
    </lineage>
</organism>
<dbReference type="FunFam" id="1.20.1250.20:FF:000011">
    <property type="entry name" value="MFS multidrug transporter, putative"/>
    <property type="match status" value="1"/>
</dbReference>
<reference evidence="9 10" key="1">
    <citation type="journal article" date="2009" name="Nature">
        <title>Evolution of pathogenicity and sexual reproduction in eight Candida genomes.</title>
        <authorList>
            <person name="Butler G."/>
            <person name="Rasmussen M.D."/>
            <person name="Lin M.F."/>
            <person name="Santos M.A."/>
            <person name="Sakthikumar S."/>
            <person name="Munro C.A."/>
            <person name="Rheinbay E."/>
            <person name="Grabherr M."/>
            <person name="Forche A."/>
            <person name="Reedy J.L."/>
            <person name="Agrafioti I."/>
            <person name="Arnaud M.B."/>
            <person name="Bates S."/>
            <person name="Brown A.J."/>
            <person name="Brunke S."/>
            <person name="Costanzo M.C."/>
            <person name="Fitzpatrick D.A."/>
            <person name="de Groot P.W."/>
            <person name="Harris D."/>
            <person name="Hoyer L.L."/>
            <person name="Hube B."/>
            <person name="Klis F.M."/>
            <person name="Kodira C."/>
            <person name="Lennard N."/>
            <person name="Logue M.E."/>
            <person name="Martin R."/>
            <person name="Neiman A.M."/>
            <person name="Nikolaou E."/>
            <person name="Quail M.A."/>
            <person name="Quinn J."/>
            <person name="Santos M.C."/>
            <person name="Schmitzberger F.F."/>
            <person name="Sherlock G."/>
            <person name="Shah P."/>
            <person name="Silverstein K.A."/>
            <person name="Skrzypek M.S."/>
            <person name="Soll D."/>
            <person name="Staggs R."/>
            <person name="Stansfield I."/>
            <person name="Stumpf M.P."/>
            <person name="Sudbery P.E."/>
            <person name="Srikantha T."/>
            <person name="Zeng Q."/>
            <person name="Berman J."/>
            <person name="Berriman M."/>
            <person name="Heitman J."/>
            <person name="Gow N.A."/>
            <person name="Lorenz M.C."/>
            <person name="Birren B.W."/>
            <person name="Kellis M."/>
            <person name="Cuomo C.A."/>
        </authorList>
    </citation>
    <scope>NUCLEOTIDE SEQUENCE [LARGE SCALE GENOMIC DNA]</scope>
    <source>
        <strain evidence="10">ATCC 11503 / BCRC 21390 / CBS 2605 / JCM 1781 / NBRC 1676 / NRRL YB-4239</strain>
    </source>
</reference>
<protein>
    <recommendedName>
        <fullName evidence="8">Major facilitator superfamily (MFS) profile domain-containing protein</fullName>
    </recommendedName>
</protein>
<dbReference type="CDD" id="cd17323">
    <property type="entry name" value="MFS_Tpo1_MDR_like"/>
    <property type="match status" value="1"/>
</dbReference>
<feature type="compositionally biased region" description="Polar residues" evidence="6">
    <location>
        <begin position="13"/>
        <end position="34"/>
    </location>
</feature>
<dbReference type="OMA" id="RSIHWMA"/>
<dbReference type="PROSITE" id="PS50850">
    <property type="entry name" value="MFS"/>
    <property type="match status" value="1"/>
</dbReference>
<dbReference type="eggNOG" id="KOG0255">
    <property type="taxonomic scope" value="Eukaryota"/>
</dbReference>
<feature type="transmembrane region" description="Helical" evidence="7">
    <location>
        <begin position="248"/>
        <end position="266"/>
    </location>
</feature>
<dbReference type="AlphaFoldDB" id="A5E7H9"/>
<gene>
    <name evidence="9" type="ORF">LELG_05568</name>
</gene>
<feature type="transmembrane region" description="Helical" evidence="7">
    <location>
        <begin position="489"/>
        <end position="511"/>
    </location>
</feature>
<evidence type="ECO:0000256" key="4">
    <source>
        <dbReference type="ARBA" id="ARBA00022989"/>
    </source>
</evidence>
<keyword evidence="4 7" id="KW-1133">Transmembrane helix</keyword>
<feature type="transmembrane region" description="Helical" evidence="7">
    <location>
        <begin position="523"/>
        <end position="546"/>
    </location>
</feature>
<evidence type="ECO:0000256" key="1">
    <source>
        <dbReference type="ARBA" id="ARBA00004141"/>
    </source>
</evidence>
<keyword evidence="3 7" id="KW-0812">Transmembrane</keyword>
<dbReference type="Gene3D" id="1.20.1250.20">
    <property type="entry name" value="MFS general substrate transporter like domains"/>
    <property type="match status" value="1"/>
</dbReference>
<evidence type="ECO:0000313" key="10">
    <source>
        <dbReference type="Proteomes" id="UP000001996"/>
    </source>
</evidence>
<dbReference type="InParanoid" id="A5E7H9"/>
<feature type="transmembrane region" description="Helical" evidence="7">
    <location>
        <begin position="558"/>
        <end position="578"/>
    </location>
</feature>
<dbReference type="OrthoDB" id="9986881at2759"/>
<feature type="transmembrane region" description="Helical" evidence="7">
    <location>
        <begin position="424"/>
        <end position="443"/>
    </location>
</feature>
<dbReference type="HOGENOM" id="CLU_008455_11_4_1"/>
<evidence type="ECO:0000256" key="3">
    <source>
        <dbReference type="ARBA" id="ARBA00022692"/>
    </source>
</evidence>
<sequence length="593" mass="65281">MAIPNDEEAQPLQHPQASGTNLRRVSATSRTPPSLRSMESFPEESTEPKTMQPTDDLEEGYNDNYPKDYMPQTGDELSGHEINPELSRVLSRRVTNTDELIAKAQSSGEPMPTMGGGKPLPPMLPDREPYCVAYEENDPSHPHNFPLHKKIAFCICVGLSALSVSIGSAMFSSASREVMEIFHIGTSVAALGTALFVFGFAAGPIIYGPLSELFGRKYVMVISNLGYVCFLFGVATAKDIQTVMLCRFFAGFIGSAPLVVAPATMVDLFSARMRGTAIAMFASVLFGGPMLAPILGGFTVKNSALGWRWTSYFSAFIGCLALILDTFVLQETHHPVILIRKAETLRRRTGNWGIFAPHEEVTLDLQEIVKNNIGRPVKMLFTEPIILLVSIYNAFIYGMLYMFLTAVPMIFQGRYGWSGGVGELPYLSMLLGIFSGGAVIIWFERHLNYLADTKGRVSTPEDRLPPVMIGGFSFVIGIFWLGWTGDYPLIHWICPTIGAFFVGNGLMSIFLPTINYIIDCYVMVAASALAANTFIRSAFGAAFPIFATQMFRNLSIKWASTLVGCLGALMIPVPFLFYKFGARIRKTSKYTMN</sequence>
<evidence type="ECO:0000256" key="6">
    <source>
        <dbReference type="SAM" id="MobiDB-lite"/>
    </source>
</evidence>
<feature type="transmembrane region" description="Helical" evidence="7">
    <location>
        <begin position="218"/>
        <end position="236"/>
    </location>
</feature>
<feature type="domain" description="Major facilitator superfamily (MFS) profile" evidence="8">
    <location>
        <begin position="153"/>
        <end position="593"/>
    </location>
</feature>
<dbReference type="SUPFAM" id="SSF103473">
    <property type="entry name" value="MFS general substrate transporter"/>
    <property type="match status" value="1"/>
</dbReference>
<feature type="region of interest" description="Disordered" evidence="6">
    <location>
        <begin position="1"/>
        <end position="68"/>
    </location>
</feature>
<comment type="subcellular location">
    <subcellularLocation>
        <location evidence="1">Membrane</location>
        <topology evidence="1">Multi-pass membrane protein</topology>
    </subcellularLocation>
</comment>
<feature type="transmembrane region" description="Helical" evidence="7">
    <location>
        <begin position="385"/>
        <end position="404"/>
    </location>
</feature>
<evidence type="ECO:0000313" key="9">
    <source>
        <dbReference type="EMBL" id="EDK47387.1"/>
    </source>
</evidence>
<evidence type="ECO:0000256" key="5">
    <source>
        <dbReference type="ARBA" id="ARBA00023136"/>
    </source>
</evidence>
<keyword evidence="10" id="KW-1185">Reference proteome</keyword>
<dbReference type="InterPro" id="IPR020846">
    <property type="entry name" value="MFS_dom"/>
</dbReference>
<name>A5E7H9_LODEL</name>
<evidence type="ECO:0000259" key="8">
    <source>
        <dbReference type="PROSITE" id="PS50850"/>
    </source>
</evidence>
<dbReference type="InterPro" id="IPR011701">
    <property type="entry name" value="MFS"/>
</dbReference>
<keyword evidence="5 7" id="KW-0472">Membrane</keyword>
<dbReference type="GeneID" id="5230332"/>
<feature type="transmembrane region" description="Helical" evidence="7">
    <location>
        <begin position="278"/>
        <end position="300"/>
    </location>
</feature>
<dbReference type="Pfam" id="PF07690">
    <property type="entry name" value="MFS_1"/>
    <property type="match status" value="1"/>
</dbReference>
<proteinExistence type="predicted"/>
<dbReference type="EMBL" id="CH981533">
    <property type="protein sequence ID" value="EDK47387.1"/>
    <property type="molecule type" value="Genomic_DNA"/>
</dbReference>
<evidence type="ECO:0000256" key="2">
    <source>
        <dbReference type="ARBA" id="ARBA00022448"/>
    </source>
</evidence>
<evidence type="ECO:0000256" key="7">
    <source>
        <dbReference type="SAM" id="Phobius"/>
    </source>
</evidence>
<dbReference type="PANTHER" id="PTHR23502">
    <property type="entry name" value="MAJOR FACILITATOR SUPERFAMILY"/>
    <property type="match status" value="1"/>
</dbReference>
<dbReference type="VEuPathDB" id="FungiDB:LELG_05568"/>